<comment type="caution">
    <text evidence="2">The sequence shown here is derived from an EMBL/GenBank/DDBJ whole genome shotgun (WGS) entry which is preliminary data.</text>
</comment>
<dbReference type="AlphaFoldDB" id="A0A420I1U3"/>
<keyword evidence="1" id="KW-0732">Signal</keyword>
<dbReference type="Proteomes" id="UP000286134">
    <property type="component" value="Unassembled WGS sequence"/>
</dbReference>
<reference evidence="2 3" key="1">
    <citation type="journal article" date="2018" name="BMC Genomics">
        <title>Comparative genome analyses reveal sequence features reflecting distinct modes of host-adaptation between dicot and monocot powdery mildew.</title>
        <authorList>
            <person name="Wu Y."/>
            <person name="Ma X."/>
            <person name="Pan Z."/>
            <person name="Kale S.D."/>
            <person name="Song Y."/>
            <person name="King H."/>
            <person name="Zhang Q."/>
            <person name="Presley C."/>
            <person name="Deng X."/>
            <person name="Wei C.I."/>
            <person name="Xiao S."/>
        </authorList>
    </citation>
    <scope>NUCLEOTIDE SEQUENCE [LARGE SCALE GENOMIC DNA]</scope>
    <source>
        <strain evidence="2">UMSG2</strain>
    </source>
</reference>
<evidence type="ECO:0000313" key="3">
    <source>
        <dbReference type="Proteomes" id="UP000286134"/>
    </source>
</evidence>
<protein>
    <submittedName>
        <fullName evidence="2">Uncharacterized protein</fullName>
    </submittedName>
</protein>
<name>A0A420I1U3_9PEZI</name>
<keyword evidence="3" id="KW-1185">Reference proteome</keyword>
<dbReference type="EMBL" id="MCFK01002442">
    <property type="protein sequence ID" value="RKF63645.1"/>
    <property type="molecule type" value="Genomic_DNA"/>
</dbReference>
<sequence>MICFLVIKLLSLNLLTHSLLSPIIMRSILLNLPKIPMSRTCIELKRPRNYHNYPAPPLTLP</sequence>
<evidence type="ECO:0000313" key="2">
    <source>
        <dbReference type="EMBL" id="RKF63645.1"/>
    </source>
</evidence>
<accession>A0A420I1U3</accession>
<organism evidence="2 3">
    <name type="scientific">Erysiphe neolycopersici</name>
    <dbReference type="NCBI Taxonomy" id="212602"/>
    <lineage>
        <taxon>Eukaryota</taxon>
        <taxon>Fungi</taxon>
        <taxon>Dikarya</taxon>
        <taxon>Ascomycota</taxon>
        <taxon>Pezizomycotina</taxon>
        <taxon>Leotiomycetes</taxon>
        <taxon>Erysiphales</taxon>
        <taxon>Erysiphaceae</taxon>
        <taxon>Erysiphe</taxon>
    </lineage>
</organism>
<gene>
    <name evidence="2" type="ORF">OnM2_c2031o19</name>
</gene>
<proteinExistence type="predicted"/>
<feature type="chain" id="PRO_5019496213" evidence="1">
    <location>
        <begin position="19"/>
        <end position="61"/>
    </location>
</feature>
<feature type="signal peptide" evidence="1">
    <location>
        <begin position="1"/>
        <end position="18"/>
    </location>
</feature>
<evidence type="ECO:0000256" key="1">
    <source>
        <dbReference type="SAM" id="SignalP"/>
    </source>
</evidence>